<proteinExistence type="predicted"/>
<dbReference type="Pfam" id="PF00582">
    <property type="entry name" value="Usp"/>
    <property type="match status" value="1"/>
</dbReference>
<dbReference type="KEGG" id="pter:C2L65_42060"/>
<protein>
    <submittedName>
        <fullName evidence="2">Universal stress protein</fullName>
    </submittedName>
</protein>
<gene>
    <name evidence="2" type="ORF">C2L65_42060</name>
</gene>
<organism evidence="2 3">
    <name type="scientific">Paraburkholderia terrae</name>
    <dbReference type="NCBI Taxonomy" id="311230"/>
    <lineage>
        <taxon>Bacteria</taxon>
        <taxon>Pseudomonadati</taxon>
        <taxon>Pseudomonadota</taxon>
        <taxon>Betaproteobacteria</taxon>
        <taxon>Burkholderiales</taxon>
        <taxon>Burkholderiaceae</taxon>
        <taxon>Paraburkholderia</taxon>
    </lineage>
</organism>
<accession>A0A2I8F364</accession>
<evidence type="ECO:0000313" key="3">
    <source>
        <dbReference type="Proteomes" id="UP000243502"/>
    </source>
</evidence>
<dbReference type="CDD" id="cd00293">
    <property type="entry name" value="USP-like"/>
    <property type="match status" value="1"/>
</dbReference>
<dbReference type="SUPFAM" id="SSF52402">
    <property type="entry name" value="Adenine nucleotide alpha hydrolases-like"/>
    <property type="match status" value="1"/>
</dbReference>
<dbReference type="InterPro" id="IPR006016">
    <property type="entry name" value="UspA"/>
</dbReference>
<feature type="domain" description="UspA" evidence="1">
    <location>
        <begin position="108"/>
        <end position="140"/>
    </location>
</feature>
<evidence type="ECO:0000259" key="1">
    <source>
        <dbReference type="Pfam" id="PF00582"/>
    </source>
</evidence>
<dbReference type="AlphaFoldDB" id="A0A2I8F364"/>
<sequence>MKILLPVDGSAFTKRALDFIARHGTLFGPSHTYMALTVVTQIPAHARRFFGTRRRRSVLPRGSRKGAGTRARVRKPTFTLDNDAPCHRSCCGMHRCIRQDAATGPHHMGSHGHSAIANLVLGSVAAGILARCGIPTLIVR</sequence>
<reference evidence="2 3" key="1">
    <citation type="submission" date="2018-01" db="EMBL/GenBank/DDBJ databases">
        <title>Species boundaries and ecological features among Paraburkholderia terrae DSMZ17804T, P. hospita DSMZ17164T and P. caribensis DSMZ13236T.</title>
        <authorList>
            <person name="Pratama A.A."/>
        </authorList>
    </citation>
    <scope>NUCLEOTIDE SEQUENCE [LARGE SCALE GENOMIC DNA]</scope>
    <source>
        <strain evidence="2 3">DSM 17804</strain>
    </source>
</reference>
<dbReference type="Proteomes" id="UP000243502">
    <property type="component" value="Chromosome 4"/>
</dbReference>
<dbReference type="InterPro" id="IPR014729">
    <property type="entry name" value="Rossmann-like_a/b/a_fold"/>
</dbReference>
<dbReference type="EMBL" id="CP026114">
    <property type="protein sequence ID" value="AUT66316.1"/>
    <property type="molecule type" value="Genomic_DNA"/>
</dbReference>
<name>A0A2I8F364_9BURK</name>
<dbReference type="Gene3D" id="3.40.50.620">
    <property type="entry name" value="HUPs"/>
    <property type="match status" value="1"/>
</dbReference>
<evidence type="ECO:0000313" key="2">
    <source>
        <dbReference type="EMBL" id="AUT66316.1"/>
    </source>
</evidence>